<evidence type="ECO:0000313" key="2">
    <source>
        <dbReference type="Proteomes" id="UP000469185"/>
    </source>
</evidence>
<protein>
    <submittedName>
        <fullName evidence="1">TIGR03089 family protein</fullName>
    </submittedName>
</protein>
<accession>A0A6N9YQ33</accession>
<reference evidence="1 2" key="1">
    <citation type="submission" date="2020-02" db="EMBL/GenBank/DDBJ databases">
        <authorList>
            <person name="Li X.-J."/>
            <person name="Feng X.-M."/>
        </authorList>
    </citation>
    <scope>NUCLEOTIDE SEQUENCE [LARGE SCALE GENOMIC DNA]</scope>
    <source>
        <strain evidence="1 2">CGMCC 4.7225</strain>
    </source>
</reference>
<dbReference type="AlphaFoldDB" id="A0A6N9YQ33"/>
<dbReference type="InterPro" id="IPR017523">
    <property type="entry name" value="Rv3268"/>
</dbReference>
<dbReference type="Gene3D" id="3.40.50.12780">
    <property type="entry name" value="N-terminal domain of ligase-like"/>
    <property type="match status" value="1"/>
</dbReference>
<dbReference type="InterPro" id="IPR042099">
    <property type="entry name" value="ANL_N_sf"/>
</dbReference>
<comment type="caution">
    <text evidence="1">The sequence shown here is derived from an EMBL/GenBank/DDBJ whole genome shotgun (WGS) entry which is preliminary data.</text>
</comment>
<dbReference type="EMBL" id="JAAGOB010000010">
    <property type="protein sequence ID" value="NED97161.1"/>
    <property type="molecule type" value="Genomic_DNA"/>
</dbReference>
<evidence type="ECO:0000313" key="1">
    <source>
        <dbReference type="EMBL" id="NED97161.1"/>
    </source>
</evidence>
<dbReference type="SUPFAM" id="SSF56801">
    <property type="entry name" value="Acetyl-CoA synthetase-like"/>
    <property type="match status" value="1"/>
</dbReference>
<dbReference type="Proteomes" id="UP000469185">
    <property type="component" value="Unassembled WGS sequence"/>
</dbReference>
<dbReference type="NCBIfam" id="TIGR03089">
    <property type="entry name" value="TIGR03089 family protein"/>
    <property type="match status" value="1"/>
</dbReference>
<keyword evidence="2" id="KW-1185">Reference proteome</keyword>
<gene>
    <name evidence="1" type="ORF">G1H11_17825</name>
</gene>
<name>A0A6N9YQ33_9ACTN</name>
<organism evidence="1 2">
    <name type="scientific">Phytoactinopolyspora alkaliphila</name>
    <dbReference type="NCBI Taxonomy" id="1783498"/>
    <lineage>
        <taxon>Bacteria</taxon>
        <taxon>Bacillati</taxon>
        <taxon>Actinomycetota</taxon>
        <taxon>Actinomycetes</taxon>
        <taxon>Jiangellales</taxon>
        <taxon>Jiangellaceae</taxon>
        <taxon>Phytoactinopolyspora</taxon>
    </lineage>
</organism>
<proteinExistence type="predicted"/>
<sequence length="255" mass="27006">MSRPPNPTRSLGVMVSTPHELLRGELARDGSRPLVTFYDDATGERVELSVTTFDNWVAKTSGLLRDDLSADAGDRVGLLLPPHWQSLVWAGACWALGASVVDSTDDAAVLVTGPDTLQEAAVAGVGEVVALSLRPLGGRFTEPLPIGVLDYAVEVPAHPDVFSPYAPPPAHTPAYEMAGQELDLGELVARARARAEELGVGDRPRLLVTADELPDALLDALLVPLVTGGSAVLVRNERRSGRDERLAAERVTAVA</sequence>